<feature type="chain" id="PRO_5038858459" description="Lipoprotein" evidence="2">
    <location>
        <begin position="26"/>
        <end position="267"/>
    </location>
</feature>
<gene>
    <name evidence="3" type="ORF">AS189_15170</name>
</gene>
<dbReference type="OrthoDB" id="4229445at2"/>
<dbReference type="AlphaFoldDB" id="A0A0S2M1J1"/>
<protein>
    <recommendedName>
        <fullName evidence="5">Lipoprotein</fullName>
    </recommendedName>
</protein>
<evidence type="ECO:0000256" key="2">
    <source>
        <dbReference type="SAM" id="SignalP"/>
    </source>
</evidence>
<evidence type="ECO:0008006" key="5">
    <source>
        <dbReference type="Google" id="ProtNLM"/>
    </source>
</evidence>
<organism evidence="3 4">
    <name type="scientific">Arthrobacter alpinus</name>
    <dbReference type="NCBI Taxonomy" id="656366"/>
    <lineage>
        <taxon>Bacteria</taxon>
        <taxon>Bacillati</taxon>
        <taxon>Actinomycetota</taxon>
        <taxon>Actinomycetes</taxon>
        <taxon>Micrococcales</taxon>
        <taxon>Micrococcaceae</taxon>
        <taxon>Arthrobacter</taxon>
    </lineage>
</organism>
<evidence type="ECO:0000313" key="4">
    <source>
        <dbReference type="Proteomes" id="UP000059574"/>
    </source>
</evidence>
<evidence type="ECO:0000313" key="3">
    <source>
        <dbReference type="EMBL" id="ALO67586.1"/>
    </source>
</evidence>
<accession>A0A0S2M1J1</accession>
<sequence>MAQLATSTYKRSIAALGLGAALMMALTGCLGGSADSDSKPAESAAAQGTNSSAKESALAARDSEVQKLATETPSASAKASATKAAAPAAGATGALTPPGTALKFGQVAKTHTNSGEKDTEKYKEATFDTTVTKIVAGDPADLSEFKDAAKFAGQTPYYVFFDSKLTSLSKPSAGMSEGSLNAHLKDGTEAQKLIVFGTMADCESGSFDTEGKDDAFSYVVGSTKSSCSVFLAPAGDEITSASYAMTSFNYEKYSDNKYLKNPITWSK</sequence>
<feature type="compositionally biased region" description="Low complexity" evidence="1">
    <location>
        <begin position="69"/>
        <end position="81"/>
    </location>
</feature>
<dbReference type="RefSeq" id="WP_062290710.1">
    <property type="nucleotide sequence ID" value="NZ_CP013200.1"/>
</dbReference>
<keyword evidence="2" id="KW-0732">Signal</keyword>
<feature type="region of interest" description="Disordered" evidence="1">
    <location>
        <begin position="33"/>
        <end position="81"/>
    </location>
</feature>
<reference evidence="3 4" key="2">
    <citation type="journal article" date="2016" name="J. Biotechnol.">
        <title>Complete genome sequence of Arthrobacter alpinus ERGS4:06, a yellow pigmented bacterium tolerant to cold and radiations isolated from Sikkim Himalaya.</title>
        <authorList>
            <person name="Kumar R."/>
            <person name="Singh D."/>
            <person name="Swarnkar M.K."/>
            <person name="Singh A.K."/>
            <person name="Kumar S."/>
        </authorList>
    </citation>
    <scope>NUCLEOTIDE SEQUENCE [LARGE SCALE GENOMIC DNA]</scope>
    <source>
        <strain evidence="3 4">ERGS4:06</strain>
    </source>
</reference>
<feature type="signal peptide" evidence="2">
    <location>
        <begin position="1"/>
        <end position="25"/>
    </location>
</feature>
<dbReference type="EMBL" id="CP013200">
    <property type="protein sequence ID" value="ALO67586.1"/>
    <property type="molecule type" value="Genomic_DNA"/>
</dbReference>
<evidence type="ECO:0000256" key="1">
    <source>
        <dbReference type="SAM" id="MobiDB-lite"/>
    </source>
</evidence>
<proteinExistence type="predicted"/>
<reference evidence="4" key="1">
    <citation type="submission" date="2015-11" db="EMBL/GenBank/DDBJ databases">
        <authorList>
            <person name="Kumar R."/>
            <person name="Singh D."/>
            <person name="Swarnkar M.K."/>
            <person name="Singh A.K."/>
            <person name="Kumar S."/>
        </authorList>
    </citation>
    <scope>NUCLEOTIDE SEQUENCE [LARGE SCALE GENOMIC DNA]</scope>
    <source>
        <strain evidence="4">ERGS4:06</strain>
    </source>
</reference>
<name>A0A0S2M1J1_9MICC</name>
<dbReference type="Proteomes" id="UP000059574">
    <property type="component" value="Chromosome"/>
</dbReference>